<feature type="compositionally biased region" description="Basic and acidic residues" evidence="1">
    <location>
        <begin position="564"/>
        <end position="601"/>
    </location>
</feature>
<organism evidence="2 3">
    <name type="scientific">Huso huso</name>
    <name type="common">Beluga</name>
    <name type="synonym">Acipenser huso</name>
    <dbReference type="NCBI Taxonomy" id="61971"/>
    <lineage>
        <taxon>Eukaryota</taxon>
        <taxon>Metazoa</taxon>
        <taxon>Chordata</taxon>
        <taxon>Craniata</taxon>
        <taxon>Vertebrata</taxon>
        <taxon>Euteleostomi</taxon>
        <taxon>Actinopterygii</taxon>
        <taxon>Chondrostei</taxon>
        <taxon>Acipenseriformes</taxon>
        <taxon>Acipenseridae</taxon>
        <taxon>Huso</taxon>
    </lineage>
</organism>
<comment type="caution">
    <text evidence="2">The sequence shown here is derived from an EMBL/GenBank/DDBJ whole genome shotgun (WGS) entry which is preliminary data.</text>
</comment>
<feature type="region of interest" description="Disordered" evidence="1">
    <location>
        <begin position="429"/>
        <end position="453"/>
    </location>
</feature>
<name>A0ABR0Y328_HUSHU</name>
<dbReference type="Gene3D" id="1.20.5.4090">
    <property type="match status" value="1"/>
</dbReference>
<feature type="compositionally biased region" description="Gly residues" evidence="1">
    <location>
        <begin position="442"/>
        <end position="453"/>
    </location>
</feature>
<evidence type="ECO:0000313" key="3">
    <source>
        <dbReference type="Proteomes" id="UP001369086"/>
    </source>
</evidence>
<dbReference type="Proteomes" id="UP001369086">
    <property type="component" value="Unassembled WGS sequence"/>
</dbReference>
<evidence type="ECO:0000256" key="1">
    <source>
        <dbReference type="SAM" id="MobiDB-lite"/>
    </source>
</evidence>
<accession>A0ABR0Y328</accession>
<reference evidence="2 3" key="1">
    <citation type="submission" date="2021-05" db="EMBL/GenBank/DDBJ databases">
        <authorList>
            <person name="Zahm M."/>
            <person name="Klopp C."/>
            <person name="Cabau C."/>
            <person name="Kuhl H."/>
            <person name="Suciu R."/>
            <person name="Ciorpac M."/>
            <person name="Holostenco D."/>
            <person name="Gessner J."/>
            <person name="Wuertz S."/>
            <person name="Hohne C."/>
            <person name="Stock M."/>
            <person name="Gislard M."/>
            <person name="Lluch J."/>
            <person name="Milhes M."/>
            <person name="Lampietro C."/>
            <person name="Lopez Roques C."/>
            <person name="Donnadieu C."/>
            <person name="Du K."/>
            <person name="Schartl M."/>
            <person name="Guiguen Y."/>
        </authorList>
    </citation>
    <scope>NUCLEOTIDE SEQUENCE [LARGE SCALE GENOMIC DNA]</scope>
    <source>
        <strain evidence="2">Hh-F2</strain>
        <tissue evidence="2">Blood</tissue>
    </source>
</reference>
<feature type="compositionally biased region" description="Basic and acidic residues" evidence="1">
    <location>
        <begin position="298"/>
        <end position="339"/>
    </location>
</feature>
<feature type="region of interest" description="Disordered" evidence="1">
    <location>
        <begin position="539"/>
        <end position="684"/>
    </location>
</feature>
<feature type="compositionally biased region" description="Basic and acidic residues" evidence="1">
    <location>
        <begin position="185"/>
        <end position="229"/>
    </location>
</feature>
<evidence type="ECO:0000313" key="2">
    <source>
        <dbReference type="EMBL" id="KAK6466958.1"/>
    </source>
</evidence>
<feature type="region of interest" description="Disordered" evidence="1">
    <location>
        <begin position="38"/>
        <end position="68"/>
    </location>
</feature>
<protein>
    <submittedName>
        <fullName evidence="2">Trichohyalin</fullName>
    </submittedName>
</protein>
<feature type="compositionally biased region" description="Basic and acidic residues" evidence="1">
    <location>
        <begin position="54"/>
        <end position="63"/>
    </location>
</feature>
<keyword evidence="3" id="KW-1185">Reference proteome</keyword>
<dbReference type="EMBL" id="JAHFZB010000052">
    <property type="protein sequence ID" value="KAK6466958.1"/>
    <property type="molecule type" value="Genomic_DNA"/>
</dbReference>
<feature type="compositionally biased region" description="Basic and acidic residues" evidence="1">
    <location>
        <begin position="254"/>
        <end position="279"/>
    </location>
</feature>
<feature type="compositionally biased region" description="Polar residues" evidence="1">
    <location>
        <begin position="670"/>
        <end position="684"/>
    </location>
</feature>
<gene>
    <name evidence="2" type="ORF">HHUSO_G35797</name>
</gene>
<feature type="region of interest" description="Disordered" evidence="1">
    <location>
        <begin position="176"/>
        <end position="342"/>
    </location>
</feature>
<feature type="compositionally biased region" description="Polar residues" evidence="1">
    <location>
        <begin position="636"/>
        <end position="662"/>
    </location>
</feature>
<proteinExistence type="predicted"/>
<sequence>MHAEVFERQATPRRRVFSRCMSEDGVLDYMIKEGEGPLSAKRGARTQARRAHLKSLENEKQQTEEEELVLKSLEMSDESELQEQYEEALQSVKQLEVQQGVLCFEVDWLRDVLEGTEEQLAEAERQSRDAYLEMERERQAKQELEGTVRRLLQELERLREENSTNQVTMVEKACGTEDMEGSWTVREERKGRAGRYGERQGKWEDGGGEREENRDEERIQEENHQDLEKYQLPVYKASAGSIPDIPKPPGEVSLENRDGKYSDMGWEREEKTHFIKDMENSQQERVVLDDSQGADWDSSEKLREERGREDDKKVEETAGKRELKAGPKEDEQKPGKLETKAGGILSSFFGKLSAKPLDLKTGNPQQLQKEETAILNPEHQVVLESSGNTVTAAATEMGLQAGSQHRSADSGPTQTQILLVNRAGLEGGGGQALGVPSTATGDEGGVAKGGGDGVQVIKGEWSRVSIDGSTDLATNSDLNKDLFTVLATDLGKTTAEPDKGIEEAVQEKIADLKATEDKEEDERAMVKLEKMFHKTLSKFPSFRVSGPPSDETGGKRNIIGKSGISEEEKKNSNEIKENAGETKEGPLKWDARDEMKMKEARSSSGEDDMQDCLERVDGNLESPFLDALGSPEAADGQTQSLQGQESTPSMNSPPSDLSQSRESLNEKHNSGTQSGNSPEPCNIS</sequence>
<feature type="compositionally biased region" description="Basic residues" evidence="1">
    <location>
        <begin position="42"/>
        <end position="53"/>
    </location>
</feature>